<dbReference type="EC" id="2.7.13.3" evidence="3"/>
<dbReference type="GO" id="GO:0005886">
    <property type="term" value="C:plasma membrane"/>
    <property type="evidence" value="ECO:0007669"/>
    <property type="project" value="TreeGrafter"/>
</dbReference>
<evidence type="ECO:0000256" key="13">
    <source>
        <dbReference type="ARBA" id="ARBA00022989"/>
    </source>
</evidence>
<keyword evidence="15 16" id="KW-0472">Membrane</keyword>
<dbReference type="SMART" id="SM00388">
    <property type="entry name" value="HisKA"/>
    <property type="match status" value="1"/>
</dbReference>
<evidence type="ECO:0000256" key="3">
    <source>
        <dbReference type="ARBA" id="ARBA00012438"/>
    </source>
</evidence>
<accession>A0A1V3IB86</accession>
<comment type="catalytic activity">
    <reaction evidence="1">
        <text>ATP + protein L-histidine = ADP + protein N-phospho-L-histidine.</text>
        <dbReference type="EC" id="2.7.13.3"/>
    </reaction>
</comment>
<dbReference type="Gene3D" id="1.20.5.1040">
    <property type="entry name" value="Sensor protein qsec"/>
    <property type="match status" value="2"/>
</dbReference>
<evidence type="ECO:0000256" key="5">
    <source>
        <dbReference type="ARBA" id="ARBA00022475"/>
    </source>
</evidence>
<dbReference type="Pfam" id="PF02518">
    <property type="entry name" value="HATPase_c"/>
    <property type="match status" value="1"/>
</dbReference>
<dbReference type="NCBIfam" id="NF007664">
    <property type="entry name" value="PRK10337.1"/>
    <property type="match status" value="1"/>
</dbReference>
<feature type="transmembrane region" description="Helical" evidence="16">
    <location>
        <begin position="12"/>
        <end position="33"/>
    </location>
</feature>
<dbReference type="Pfam" id="PF00512">
    <property type="entry name" value="HisKA"/>
    <property type="match status" value="1"/>
</dbReference>
<dbReference type="Pfam" id="PF08521">
    <property type="entry name" value="2CSK_N"/>
    <property type="match status" value="1"/>
</dbReference>
<keyword evidence="8" id="KW-0808">Transferase</keyword>
<organism evidence="18 19">
    <name type="scientific">Rodentibacter mrazii</name>
    <dbReference type="NCBI Taxonomy" id="1908257"/>
    <lineage>
        <taxon>Bacteria</taxon>
        <taxon>Pseudomonadati</taxon>
        <taxon>Pseudomonadota</taxon>
        <taxon>Gammaproteobacteria</taxon>
        <taxon>Pasteurellales</taxon>
        <taxon>Pasteurellaceae</taxon>
        <taxon>Rodentibacter</taxon>
    </lineage>
</organism>
<gene>
    <name evidence="18" type="ORF">BKK47_11035</name>
</gene>
<dbReference type="CDD" id="cd00082">
    <property type="entry name" value="HisKA"/>
    <property type="match status" value="1"/>
</dbReference>
<evidence type="ECO:0000256" key="1">
    <source>
        <dbReference type="ARBA" id="ARBA00000085"/>
    </source>
</evidence>
<dbReference type="Gene3D" id="1.10.287.130">
    <property type="match status" value="1"/>
</dbReference>
<dbReference type="Proteomes" id="UP000189426">
    <property type="component" value="Unassembled WGS sequence"/>
</dbReference>
<dbReference type="InterPro" id="IPR013727">
    <property type="entry name" value="2CSK_N"/>
</dbReference>
<dbReference type="RefSeq" id="WP_077494907.1">
    <property type="nucleotide sequence ID" value="NZ_MLHG01000092.1"/>
</dbReference>
<evidence type="ECO:0000256" key="14">
    <source>
        <dbReference type="ARBA" id="ARBA00023012"/>
    </source>
</evidence>
<dbReference type="AlphaFoldDB" id="A0A1V3IB86"/>
<dbReference type="InterPro" id="IPR036097">
    <property type="entry name" value="HisK_dim/P_sf"/>
</dbReference>
<name>A0A1V3IB86_9PAST</name>
<dbReference type="GO" id="GO:0000155">
    <property type="term" value="F:phosphorelay sensor kinase activity"/>
    <property type="evidence" value="ECO:0007669"/>
    <property type="project" value="InterPro"/>
</dbReference>
<dbReference type="STRING" id="1908257.BKK47_11035"/>
<sequence>MKNKSLKFRLMSGLFLIALFVWLISTFVAWIVAKKEAYEVFDAQQVLFAERLATSDLQNILLDNTHFNRGGFKPLKRKYDDDALAFAIFSKKGERLLSDSDNGDHFIFSDKEGFSSAYIENDDDKWRIYWLPVAQGELRIAVGQEIEYREELVNKMVFGQTAIWFGSLPILLAVVFYLIYQALKPINQLSREVLRRKPGDVSLLDTSNVPTEILPLVKNLNQFFDRTSVMLKRERRFTSDAAHELRSPLAALRIQTEVAQLAGDDKTMREQALTNLTQGIDRASQLIEQLLTLSRLDNLKELDELQPIKWQEIIPSLISELYISAQKRHIELLFEENSIPSEKSGQPILASLMLRNLIDNAIKYAKSGALVKIILSQNDIVVEDNGGGVSEGDLARLGQRFYRPAGQNEKGSGLGLSIVFRIAELHHYKVRLENVMDSGKIIGFRAIIGLQ</sequence>
<evidence type="ECO:0000256" key="4">
    <source>
        <dbReference type="ARBA" id="ARBA00017234"/>
    </source>
</evidence>
<protein>
    <recommendedName>
        <fullName evidence="4">Sensor protein QseC</fullName>
        <ecNumber evidence="3">2.7.13.3</ecNumber>
    </recommendedName>
</protein>
<dbReference type="GO" id="GO:0005524">
    <property type="term" value="F:ATP binding"/>
    <property type="evidence" value="ECO:0007669"/>
    <property type="project" value="UniProtKB-KW"/>
</dbReference>
<comment type="caution">
    <text evidence="18">The sequence shown here is derived from an EMBL/GenBank/DDBJ whole genome shotgun (WGS) entry which is preliminary data.</text>
</comment>
<dbReference type="SUPFAM" id="SSF55874">
    <property type="entry name" value="ATPase domain of HSP90 chaperone/DNA topoisomerase II/histidine kinase"/>
    <property type="match status" value="1"/>
</dbReference>
<evidence type="ECO:0000256" key="8">
    <source>
        <dbReference type="ARBA" id="ARBA00022679"/>
    </source>
</evidence>
<dbReference type="Gene3D" id="3.30.565.10">
    <property type="entry name" value="Histidine kinase-like ATPase, C-terminal domain"/>
    <property type="match status" value="1"/>
</dbReference>
<evidence type="ECO:0000259" key="17">
    <source>
        <dbReference type="PROSITE" id="PS50109"/>
    </source>
</evidence>
<keyword evidence="12" id="KW-0067">ATP-binding</keyword>
<keyword evidence="19" id="KW-1185">Reference proteome</keyword>
<keyword evidence="9 16" id="KW-0812">Transmembrane</keyword>
<evidence type="ECO:0000256" key="16">
    <source>
        <dbReference type="SAM" id="Phobius"/>
    </source>
</evidence>
<evidence type="ECO:0000256" key="11">
    <source>
        <dbReference type="ARBA" id="ARBA00022777"/>
    </source>
</evidence>
<evidence type="ECO:0000256" key="12">
    <source>
        <dbReference type="ARBA" id="ARBA00022840"/>
    </source>
</evidence>
<dbReference type="InterPro" id="IPR003594">
    <property type="entry name" value="HATPase_dom"/>
</dbReference>
<evidence type="ECO:0000256" key="9">
    <source>
        <dbReference type="ARBA" id="ARBA00022692"/>
    </source>
</evidence>
<evidence type="ECO:0000313" key="19">
    <source>
        <dbReference type="Proteomes" id="UP000189426"/>
    </source>
</evidence>
<keyword evidence="11 18" id="KW-0418">Kinase</keyword>
<dbReference type="InterPro" id="IPR005467">
    <property type="entry name" value="His_kinase_dom"/>
</dbReference>
<feature type="transmembrane region" description="Helical" evidence="16">
    <location>
        <begin position="162"/>
        <end position="180"/>
    </location>
</feature>
<feature type="domain" description="Histidine kinase" evidence="17">
    <location>
        <begin position="240"/>
        <end position="451"/>
    </location>
</feature>
<dbReference type="InterPro" id="IPR050428">
    <property type="entry name" value="TCS_sensor_his_kinase"/>
</dbReference>
<dbReference type="InterPro" id="IPR059132">
    <property type="entry name" value="QseC"/>
</dbReference>
<keyword evidence="14" id="KW-0902">Two-component regulatory system</keyword>
<dbReference type="FunFam" id="1.10.287.130:FF:000035">
    <property type="entry name" value="Two-component sensor histidine kinase"/>
    <property type="match status" value="1"/>
</dbReference>
<evidence type="ECO:0000256" key="7">
    <source>
        <dbReference type="ARBA" id="ARBA00022553"/>
    </source>
</evidence>
<dbReference type="PROSITE" id="PS50109">
    <property type="entry name" value="HIS_KIN"/>
    <property type="match status" value="1"/>
</dbReference>
<dbReference type="InterPro" id="IPR003661">
    <property type="entry name" value="HisK_dim/P_dom"/>
</dbReference>
<reference evidence="18 19" key="1">
    <citation type="submission" date="2016-10" db="EMBL/GenBank/DDBJ databases">
        <title>Rodentibacter gen. nov. and new species.</title>
        <authorList>
            <person name="Christensen H."/>
        </authorList>
    </citation>
    <scope>NUCLEOTIDE SEQUENCE [LARGE SCALE GENOMIC DNA]</scope>
    <source>
        <strain evidence="18 19">Ppn418</strain>
    </source>
</reference>
<dbReference type="SMART" id="SM00387">
    <property type="entry name" value="HATPase_c"/>
    <property type="match status" value="1"/>
</dbReference>
<dbReference type="InterPro" id="IPR036890">
    <property type="entry name" value="HATPase_C_sf"/>
</dbReference>
<keyword evidence="10" id="KW-0547">Nucleotide-binding</keyword>
<dbReference type="SUPFAM" id="SSF47384">
    <property type="entry name" value="Homodimeric domain of signal transducing histidine kinase"/>
    <property type="match status" value="1"/>
</dbReference>
<dbReference type="PANTHER" id="PTHR45436">
    <property type="entry name" value="SENSOR HISTIDINE KINASE YKOH"/>
    <property type="match status" value="1"/>
</dbReference>
<evidence type="ECO:0000313" key="18">
    <source>
        <dbReference type="EMBL" id="OOF37454.1"/>
    </source>
</evidence>
<keyword evidence="13 16" id="KW-1133">Transmembrane helix</keyword>
<keyword evidence="5" id="KW-1003">Cell membrane</keyword>
<keyword evidence="7" id="KW-0597">Phosphoprotein</keyword>
<evidence type="ECO:0000256" key="6">
    <source>
        <dbReference type="ARBA" id="ARBA00022519"/>
    </source>
</evidence>
<evidence type="ECO:0000256" key="10">
    <source>
        <dbReference type="ARBA" id="ARBA00022741"/>
    </source>
</evidence>
<comment type="subcellular location">
    <subcellularLocation>
        <location evidence="2">Cell inner membrane</location>
        <topology evidence="2">Multi-pass membrane protein</topology>
    </subcellularLocation>
</comment>
<proteinExistence type="predicted"/>
<dbReference type="EMBL" id="MLHG01000092">
    <property type="protein sequence ID" value="OOF37454.1"/>
    <property type="molecule type" value="Genomic_DNA"/>
</dbReference>
<keyword evidence="6" id="KW-0997">Cell inner membrane</keyword>
<evidence type="ECO:0000256" key="2">
    <source>
        <dbReference type="ARBA" id="ARBA00004429"/>
    </source>
</evidence>
<dbReference type="PANTHER" id="PTHR45436:SF14">
    <property type="entry name" value="SENSOR PROTEIN QSEC"/>
    <property type="match status" value="1"/>
</dbReference>
<evidence type="ECO:0000256" key="15">
    <source>
        <dbReference type="ARBA" id="ARBA00023136"/>
    </source>
</evidence>